<dbReference type="EMBL" id="JBAKUA010000003">
    <property type="protein sequence ID" value="MEH1545984.1"/>
    <property type="molecule type" value="Genomic_DNA"/>
</dbReference>
<protein>
    <submittedName>
        <fullName evidence="2">PTS glucitol/sorbitol transporter subunit IIA</fullName>
    </submittedName>
</protein>
<dbReference type="GO" id="GO:0016301">
    <property type="term" value="F:kinase activity"/>
    <property type="evidence" value="ECO:0007669"/>
    <property type="project" value="TreeGrafter"/>
</dbReference>
<evidence type="ECO:0000256" key="1">
    <source>
        <dbReference type="PROSITE-ProRule" id="PRU00420"/>
    </source>
</evidence>
<dbReference type="PROSITE" id="PS51097">
    <property type="entry name" value="PTS_EIIA_TYPE_5"/>
    <property type="match status" value="1"/>
</dbReference>
<accession>A0AB35XGG3</accession>
<dbReference type="PANTHER" id="PTHR40398">
    <property type="entry name" value="PTS SYSTEM GLUCITOL/SORBITOL-SPECIFIC EIIA COMPONENT"/>
    <property type="match status" value="1"/>
</dbReference>
<sequence>MSTTLWNSTVDSIGADAAEMLEAGVVILFGSPVPDELAEVSLVHGLGGDRAVPPSEDVVPGDRVRLGAAEYVIDEVGSEANPNLASLGHVVVYVNSPDQPLLPGAVKASGPELPTMSVGNPIAFVRG</sequence>
<dbReference type="InterPro" id="IPR036665">
    <property type="entry name" value="PTS_IIA_glucitol/sorbitol_sf"/>
</dbReference>
<comment type="caution">
    <text evidence="2">The sequence shown here is derived from an EMBL/GenBank/DDBJ whole genome shotgun (WGS) entry which is preliminary data.</text>
</comment>
<dbReference type="GO" id="GO:0008982">
    <property type="term" value="F:protein-N(PI)-phosphohistidine-sugar phosphotransferase activity"/>
    <property type="evidence" value="ECO:0007669"/>
    <property type="project" value="InterPro"/>
</dbReference>
<dbReference type="GO" id="GO:0005737">
    <property type="term" value="C:cytoplasm"/>
    <property type="evidence" value="ECO:0007669"/>
    <property type="project" value="InterPro"/>
</dbReference>
<dbReference type="GO" id="GO:0009401">
    <property type="term" value="P:phosphoenolpyruvate-dependent sugar phosphotransferase system"/>
    <property type="evidence" value="ECO:0007669"/>
    <property type="project" value="InterPro"/>
</dbReference>
<reference evidence="2" key="1">
    <citation type="submission" date="2024-02" db="EMBL/GenBank/DDBJ databases">
        <title>Bacterial skin colonization with Propionibacterium avidum as a risk factor for Periprosthetic Joint Infections - a single-center prospective study.</title>
        <authorList>
            <person name="Achermann Y."/>
        </authorList>
    </citation>
    <scope>NUCLEOTIDE SEQUENCE</scope>
    <source>
        <strain evidence="2">PAVI-2017310195</strain>
    </source>
</reference>
<evidence type="ECO:0000313" key="2">
    <source>
        <dbReference type="EMBL" id="MEH1545984.1"/>
    </source>
</evidence>
<evidence type="ECO:0000313" key="3">
    <source>
        <dbReference type="Proteomes" id="UP001309299"/>
    </source>
</evidence>
<dbReference type="Gene3D" id="2.40.33.40">
    <property type="entry name" value="Phosphotransferase system, glucitol/sorbitol-specific IIA component"/>
    <property type="match status" value="1"/>
</dbReference>
<organism evidence="2 3">
    <name type="scientific">Cutibacterium avidum</name>
    <dbReference type="NCBI Taxonomy" id="33010"/>
    <lineage>
        <taxon>Bacteria</taxon>
        <taxon>Bacillati</taxon>
        <taxon>Actinomycetota</taxon>
        <taxon>Actinomycetes</taxon>
        <taxon>Propionibacteriales</taxon>
        <taxon>Propionibacteriaceae</taxon>
        <taxon>Cutibacterium</taxon>
    </lineage>
</organism>
<feature type="modified residue" description="Phosphohistidine; by HPr" evidence="1">
    <location>
        <position position="44"/>
    </location>
</feature>
<name>A0AB35XGG3_9ACTN</name>
<dbReference type="PANTHER" id="PTHR40398:SF1">
    <property type="entry name" value="PTS SYSTEM GLUCITOL_SORBITOL-SPECIFIC EIIA COMPONENT"/>
    <property type="match status" value="1"/>
</dbReference>
<dbReference type="AlphaFoldDB" id="A0AB35XGG3"/>
<dbReference type="SUPFAM" id="SSF141530">
    <property type="entry name" value="PTSIIA/GutA-like"/>
    <property type="match status" value="1"/>
</dbReference>
<dbReference type="Proteomes" id="UP001309299">
    <property type="component" value="Unassembled WGS sequence"/>
</dbReference>
<gene>
    <name evidence="2" type="ORF">V7F78_02905</name>
</gene>
<dbReference type="RefSeq" id="WP_016666971.1">
    <property type="nucleotide sequence ID" value="NZ_AP031491.1"/>
</dbReference>
<proteinExistence type="predicted"/>
<dbReference type="InterPro" id="IPR004716">
    <property type="entry name" value="PTS_IIA_glucitol/sorbitol-sp"/>
</dbReference>
<dbReference type="Pfam" id="PF03829">
    <property type="entry name" value="PTSIIA_gutA"/>
    <property type="match status" value="1"/>
</dbReference>